<dbReference type="OrthoDB" id="8166863at2"/>
<keyword evidence="2" id="KW-1185">Reference proteome</keyword>
<accession>A0A366FS36</accession>
<protein>
    <submittedName>
        <fullName evidence="1">Uncharacterized protein</fullName>
    </submittedName>
</protein>
<dbReference type="AlphaFoldDB" id="A0A366FS36"/>
<dbReference type="EMBL" id="QNRK01000004">
    <property type="protein sequence ID" value="RBP16870.1"/>
    <property type="molecule type" value="Genomic_DNA"/>
</dbReference>
<evidence type="ECO:0000313" key="2">
    <source>
        <dbReference type="Proteomes" id="UP000253529"/>
    </source>
</evidence>
<organism evidence="1 2">
    <name type="scientific">Roseiarcus fermentans</name>
    <dbReference type="NCBI Taxonomy" id="1473586"/>
    <lineage>
        <taxon>Bacteria</taxon>
        <taxon>Pseudomonadati</taxon>
        <taxon>Pseudomonadota</taxon>
        <taxon>Alphaproteobacteria</taxon>
        <taxon>Hyphomicrobiales</taxon>
        <taxon>Roseiarcaceae</taxon>
        <taxon>Roseiarcus</taxon>
    </lineage>
</organism>
<evidence type="ECO:0000313" key="1">
    <source>
        <dbReference type="EMBL" id="RBP16870.1"/>
    </source>
</evidence>
<proteinExistence type="predicted"/>
<reference evidence="1 2" key="1">
    <citation type="submission" date="2018-06" db="EMBL/GenBank/DDBJ databases">
        <title>Genomic Encyclopedia of Type Strains, Phase IV (KMG-IV): sequencing the most valuable type-strain genomes for metagenomic binning, comparative biology and taxonomic classification.</title>
        <authorList>
            <person name="Goeker M."/>
        </authorList>
    </citation>
    <scope>NUCLEOTIDE SEQUENCE [LARGE SCALE GENOMIC DNA]</scope>
    <source>
        <strain evidence="1 2">DSM 24875</strain>
    </source>
</reference>
<name>A0A366FS36_9HYPH</name>
<comment type="caution">
    <text evidence="1">The sequence shown here is derived from an EMBL/GenBank/DDBJ whole genome shotgun (WGS) entry which is preliminary data.</text>
</comment>
<dbReference type="RefSeq" id="WP_113888104.1">
    <property type="nucleotide sequence ID" value="NZ_QNRK01000004.1"/>
</dbReference>
<dbReference type="Proteomes" id="UP000253529">
    <property type="component" value="Unassembled WGS sequence"/>
</dbReference>
<sequence>MTQSYLLFTGGDGAGGTSLYITDGVNVRQLADSSTQGSLFQTDPIFGQISTQVVGSTLYLTLADSTGQTSAIWSYDGSRLTQITSSADYVNGATDPNAAGPQSALALFGTQDLVFGQATLASNADGNYDTTTLAVYNTATKTISQPVSPNGGYNPQDFVNLNGVLYYEALDKTTNAEAIYSYNGTSVTEIYNAHPTFVNTAYDPSIVQPAAGAVDGPLVAFNGHLYFSSSQETLYELNALSSLSNNATNVSGSSAYPYNGFGDTDLIVFNNSLYFCNGNNGVYKLGADNALTNLIGSIGAQSFTPVINGGTMDFVSYALVNYQLVPELYQTTGGAPTIAVANYSASDFVAYNGVIYDNLSSTGLADVNGATPGVLAVPGGQGGAPLVVIPFNATGFAGPATVSSVGVPATGDYGVGSVLTFTVGFNEPVDVTGTPRIAIDLATGGVAYANYISGGGTSALTFQYTVAAGQQALAGITTGSAIDVNGGAITDAASDSANLDISAVEPSTSGIVINTFAPTESVAQVLATMSALNALPTGFAVADTAAHIEANLAALSADAAHVTTVTATGGPVTASIAQFTADEPLLDKVVGGFVVADTAANIAAYLTASVPGGPSALALDAGDVASISATGGTVTVGNGVFAADQPALDKIVGGFALSGKASVLNGNLAGLAADQAHIDSVTANGGAITATIAQFQSDQPLLDKVVGGFVVSDTAANIAAYLTASVPGGPSALALDAGHVASISATGGTVTVGNGVFAADQPALDEIVGGFALSGKASVLNGNLDGLEADQAHIDSVTANGGAITATIAQFAADQPLLDKVVGGFVVSDTAANISAYLTASVPGGPSALALDGHVASITASGGAVTVGNGVFAADQPALDKVAGGFAISGKASVLNGNLAGLEADQAHIDSVAANGGAITATIAQFAADQPLLDKVVGGFVVSDTAANIAAYLTASVPGGPSALALDASHIASIAASGGTVTVGNGVLVADQPALDEIAGGFAISGKASVLSGNLDGLQNDVGHILSITGASGVITGTMANFTRDEAAMNKIAGGFNLADTAANIAAGLDLLRGDVGHIDAITLTDATKPTITLTAAQASADAAVLAKITSPYTLVT</sequence>
<gene>
    <name evidence="1" type="ORF">DFR50_104148</name>
</gene>